<dbReference type="AlphaFoldDB" id="D5RKH7"/>
<feature type="compositionally biased region" description="Low complexity" evidence="1">
    <location>
        <begin position="27"/>
        <end position="42"/>
    </location>
</feature>
<feature type="region of interest" description="Disordered" evidence="1">
    <location>
        <begin position="16"/>
        <end position="42"/>
    </location>
</feature>
<evidence type="ECO:0000313" key="3">
    <source>
        <dbReference type="Proteomes" id="UP000005324"/>
    </source>
</evidence>
<keyword evidence="3" id="KW-1185">Reference proteome</keyword>
<sequence length="42" mass="3674">MAGGGAAARAALLLPAGAAGGGDGAHPRPAGGPAGATLRRPG</sequence>
<evidence type="ECO:0000256" key="1">
    <source>
        <dbReference type="SAM" id="MobiDB-lite"/>
    </source>
</evidence>
<dbReference type="Proteomes" id="UP000005324">
    <property type="component" value="Unassembled WGS sequence"/>
</dbReference>
<accession>D5RKH7</accession>
<organism evidence="2 3">
    <name type="scientific">Pseudoroseomonas cervicalis ATCC 49957</name>
    <dbReference type="NCBI Taxonomy" id="525371"/>
    <lineage>
        <taxon>Bacteria</taxon>
        <taxon>Pseudomonadati</taxon>
        <taxon>Pseudomonadota</taxon>
        <taxon>Alphaproteobacteria</taxon>
        <taxon>Acetobacterales</taxon>
        <taxon>Roseomonadaceae</taxon>
        <taxon>Roseomonas</taxon>
    </lineage>
</organism>
<comment type="caution">
    <text evidence="2">The sequence shown here is derived from an EMBL/GenBank/DDBJ whole genome shotgun (WGS) entry which is preliminary data.</text>
</comment>
<gene>
    <name evidence="2" type="ORF">HMPREF0731_1587</name>
</gene>
<dbReference type="HOGENOM" id="CLU_3262722_0_0_5"/>
<evidence type="ECO:0000313" key="2">
    <source>
        <dbReference type="EMBL" id="EFH12200.1"/>
    </source>
</evidence>
<dbReference type="EMBL" id="ADVL01000266">
    <property type="protein sequence ID" value="EFH12200.1"/>
    <property type="molecule type" value="Genomic_DNA"/>
</dbReference>
<reference evidence="2 3" key="1">
    <citation type="submission" date="2010-04" db="EMBL/GenBank/DDBJ databases">
        <authorList>
            <person name="Qin X."/>
            <person name="Bachman B."/>
            <person name="Battles P."/>
            <person name="Bell A."/>
            <person name="Bess C."/>
            <person name="Bickham C."/>
            <person name="Chaboub L."/>
            <person name="Chen D."/>
            <person name="Coyle M."/>
            <person name="Deiros D.R."/>
            <person name="Dinh H."/>
            <person name="Forbes L."/>
            <person name="Fowler G."/>
            <person name="Francisco L."/>
            <person name="Fu Q."/>
            <person name="Gubbala S."/>
            <person name="Hale W."/>
            <person name="Han Y."/>
            <person name="Hemphill L."/>
            <person name="Highlander S.K."/>
            <person name="Hirani K."/>
            <person name="Hogues M."/>
            <person name="Jackson L."/>
            <person name="Jakkamsetti A."/>
            <person name="Javaid M."/>
            <person name="Jiang H."/>
            <person name="Korchina V."/>
            <person name="Kovar C."/>
            <person name="Lara F."/>
            <person name="Lee S."/>
            <person name="Mata R."/>
            <person name="Mathew T."/>
            <person name="Moen C."/>
            <person name="Morales K."/>
            <person name="Munidasa M."/>
            <person name="Nazareth L."/>
            <person name="Ngo R."/>
            <person name="Nguyen L."/>
            <person name="Okwuonu G."/>
            <person name="Ongeri F."/>
            <person name="Patil S."/>
            <person name="Petrosino J."/>
            <person name="Pham C."/>
            <person name="Pham P."/>
            <person name="Pu L.-L."/>
            <person name="Puazo M."/>
            <person name="Raj R."/>
            <person name="Reid J."/>
            <person name="Rouhana J."/>
            <person name="Saada N."/>
            <person name="Shang Y."/>
            <person name="Simmons D."/>
            <person name="Thornton R."/>
            <person name="Warren J."/>
            <person name="Weissenberger G."/>
            <person name="Zhang J."/>
            <person name="Zhang L."/>
            <person name="Zhou C."/>
            <person name="Zhu D."/>
            <person name="Muzny D."/>
            <person name="Worley K."/>
            <person name="Gibbs R."/>
        </authorList>
    </citation>
    <scope>NUCLEOTIDE SEQUENCE [LARGE SCALE GENOMIC DNA]</scope>
    <source>
        <strain evidence="2 3">ATCC 49957</strain>
    </source>
</reference>
<name>D5RKH7_9PROT</name>
<protein>
    <submittedName>
        <fullName evidence="2">Uncharacterized protein</fullName>
    </submittedName>
</protein>
<feature type="non-terminal residue" evidence="2">
    <location>
        <position position="42"/>
    </location>
</feature>
<proteinExistence type="predicted"/>